<keyword evidence="3" id="KW-0169">Cobalamin biosynthesis</keyword>
<dbReference type="PIRSF" id="PIRSF036427">
    <property type="entry name" value="Precrrn-2_mtase"/>
    <property type="match status" value="1"/>
</dbReference>
<dbReference type="InterPro" id="IPR014777">
    <property type="entry name" value="4pyrrole_Mease_sub1"/>
</dbReference>
<dbReference type="KEGG" id="aun:AWM73_01340"/>
<dbReference type="EC" id="2.1.1.130" evidence="10"/>
<dbReference type="OrthoDB" id="9804789at2"/>
<organism evidence="10 11">
    <name type="scientific">Aerococcus urinae</name>
    <dbReference type="NCBI Taxonomy" id="1376"/>
    <lineage>
        <taxon>Bacteria</taxon>
        <taxon>Bacillati</taxon>
        <taxon>Bacillota</taxon>
        <taxon>Bacilli</taxon>
        <taxon>Lactobacillales</taxon>
        <taxon>Aerococcaceae</taxon>
        <taxon>Aerococcus</taxon>
    </lineage>
</organism>
<gene>
    <name evidence="10" type="primary">cobI</name>
    <name evidence="10" type="ORF">I6G68_08715</name>
    <name evidence="9" type="ORF">ODY43_04950</name>
</gene>
<proteinExistence type="inferred from homology"/>
<dbReference type="GO" id="GO:0032259">
    <property type="term" value="P:methylation"/>
    <property type="evidence" value="ECO:0007669"/>
    <property type="project" value="UniProtKB-KW"/>
</dbReference>
<evidence type="ECO:0000256" key="4">
    <source>
        <dbReference type="ARBA" id="ARBA00022603"/>
    </source>
</evidence>
<dbReference type="InterPro" id="IPR006364">
    <property type="entry name" value="CobI/CbiL/CobIJ_dom"/>
</dbReference>
<dbReference type="GeneID" id="35767639"/>
<dbReference type="Proteomes" id="UP001069145">
    <property type="component" value="Unassembled WGS sequence"/>
</dbReference>
<evidence type="ECO:0000313" key="10">
    <source>
        <dbReference type="EMBL" id="QPS01438.1"/>
    </source>
</evidence>
<evidence type="ECO:0000313" key="9">
    <source>
        <dbReference type="EMBL" id="MCY3053336.1"/>
    </source>
</evidence>
<dbReference type="GO" id="GO:0009236">
    <property type="term" value="P:cobalamin biosynthetic process"/>
    <property type="evidence" value="ECO:0007669"/>
    <property type="project" value="UniProtKB-UniRule"/>
</dbReference>
<dbReference type="Proteomes" id="UP000594771">
    <property type="component" value="Chromosome"/>
</dbReference>
<accession>A0A0X8FDP7</accession>
<evidence type="ECO:0000256" key="6">
    <source>
        <dbReference type="ARBA" id="ARBA00022691"/>
    </source>
</evidence>
<evidence type="ECO:0000256" key="3">
    <source>
        <dbReference type="ARBA" id="ARBA00022573"/>
    </source>
</evidence>
<dbReference type="InterPro" id="IPR000878">
    <property type="entry name" value="4pyrrol_Mease"/>
</dbReference>
<dbReference type="InterPro" id="IPR012382">
    <property type="entry name" value="CobI/CbiL"/>
</dbReference>
<keyword evidence="5 10" id="KW-0808">Transferase</keyword>
<dbReference type="CDD" id="cd11645">
    <property type="entry name" value="Precorrin_2_C20_MT"/>
    <property type="match status" value="1"/>
</dbReference>
<keyword evidence="12" id="KW-1185">Reference proteome</keyword>
<evidence type="ECO:0000256" key="2">
    <source>
        <dbReference type="ARBA" id="ARBA00005879"/>
    </source>
</evidence>
<dbReference type="PANTHER" id="PTHR43467">
    <property type="entry name" value="COBALT-PRECORRIN-2 C(20)-METHYLTRANSFERASE"/>
    <property type="match status" value="1"/>
</dbReference>
<evidence type="ECO:0000313" key="12">
    <source>
        <dbReference type="Proteomes" id="UP001069145"/>
    </source>
</evidence>
<dbReference type="GO" id="GO:0030788">
    <property type="term" value="F:precorrin-2 C20-methyltransferase activity"/>
    <property type="evidence" value="ECO:0007669"/>
    <property type="project" value="UniProtKB-EC"/>
</dbReference>
<dbReference type="EMBL" id="JAOTML010000004">
    <property type="protein sequence ID" value="MCY3053336.1"/>
    <property type="molecule type" value="Genomic_DNA"/>
</dbReference>
<dbReference type="UniPathway" id="UPA00148"/>
<comment type="similarity">
    <text evidence="2 7">Belongs to the precorrin methyltransferase family.</text>
</comment>
<reference evidence="10 11" key="1">
    <citation type="submission" date="2020-12" db="EMBL/GenBank/DDBJ databases">
        <title>FDA dAtabase for Regulatory Grade micrObial Sequences (FDA-ARGOS): Supporting development and validation of Infectious Disease Dx tests.</title>
        <authorList>
            <person name="Sproer C."/>
            <person name="Gronow S."/>
            <person name="Severitt S."/>
            <person name="Schroder I."/>
            <person name="Tallon L."/>
            <person name="Sadzewicz L."/>
            <person name="Zhao X."/>
            <person name="Boylan J."/>
            <person name="Ott S."/>
            <person name="Bowen H."/>
            <person name="Vavikolanu K."/>
            <person name="Mehta A."/>
            <person name="Aluvathingal J."/>
            <person name="Nadendla S."/>
            <person name="Lowell S."/>
            <person name="Myers T."/>
            <person name="Yan Y."/>
            <person name="Sichtig H."/>
        </authorList>
    </citation>
    <scope>NUCLEOTIDE SEQUENCE [LARGE SCALE GENOMIC DNA]</scope>
    <source>
        <strain evidence="10 11">FDAARGOS_911</strain>
    </source>
</reference>
<dbReference type="Gene3D" id="3.30.950.10">
    <property type="entry name" value="Methyltransferase, Cobalt-precorrin-4 Transmethylase, Domain 2"/>
    <property type="match status" value="1"/>
</dbReference>
<evidence type="ECO:0000313" key="11">
    <source>
        <dbReference type="Proteomes" id="UP000594771"/>
    </source>
</evidence>
<dbReference type="SUPFAM" id="SSF53790">
    <property type="entry name" value="Tetrapyrrole methylase"/>
    <property type="match status" value="1"/>
</dbReference>
<dbReference type="PANTHER" id="PTHR43467:SF2">
    <property type="entry name" value="COBALT-PRECORRIN-2 C(20)-METHYLTRANSFERASE"/>
    <property type="match status" value="1"/>
</dbReference>
<feature type="domain" description="Tetrapyrrole methylase" evidence="8">
    <location>
        <begin position="4"/>
        <end position="212"/>
    </location>
</feature>
<evidence type="ECO:0000256" key="5">
    <source>
        <dbReference type="ARBA" id="ARBA00022679"/>
    </source>
</evidence>
<protein>
    <submittedName>
        <fullName evidence="10">Precorrin-2 C(20)-methyltransferase</fullName>
        <ecNumber evidence="10">2.1.1.130</ecNumber>
    </submittedName>
</protein>
<evidence type="ECO:0000256" key="1">
    <source>
        <dbReference type="ARBA" id="ARBA00004953"/>
    </source>
</evidence>
<evidence type="ECO:0000256" key="7">
    <source>
        <dbReference type="PIRNR" id="PIRNR036427"/>
    </source>
</evidence>
<dbReference type="Pfam" id="PF00590">
    <property type="entry name" value="TP_methylase"/>
    <property type="match status" value="1"/>
</dbReference>
<dbReference type="AlphaFoldDB" id="A0A0X8FDP7"/>
<dbReference type="InterPro" id="IPR035996">
    <property type="entry name" value="4pyrrol_Methylase_sf"/>
</dbReference>
<dbReference type="RefSeq" id="WP_060777732.1">
    <property type="nucleotide sequence ID" value="NZ_CAJHLF010000001.1"/>
</dbReference>
<dbReference type="Gene3D" id="3.40.1010.10">
    <property type="entry name" value="Cobalt-precorrin-4 Transmethylase, Domain 1"/>
    <property type="match status" value="1"/>
</dbReference>
<keyword evidence="4 10" id="KW-0489">Methyltransferase</keyword>
<keyword evidence="6" id="KW-0949">S-adenosyl-L-methionine</keyword>
<comment type="pathway">
    <text evidence="1">Cofactor biosynthesis; adenosylcobalamin biosynthesis.</text>
</comment>
<reference evidence="9" key="2">
    <citation type="submission" date="2022-09" db="EMBL/GenBank/DDBJ databases">
        <title>Aerococcus urinae taxonomy study.</title>
        <authorList>
            <person name="Christensen J."/>
            <person name="Senneby E."/>
        </authorList>
    </citation>
    <scope>NUCLEOTIDE SEQUENCE</scope>
    <source>
        <strain evidence="9">NLD-066-U95</strain>
    </source>
</reference>
<evidence type="ECO:0000259" key="8">
    <source>
        <dbReference type="Pfam" id="PF00590"/>
    </source>
</evidence>
<dbReference type="NCBIfam" id="TIGR01467">
    <property type="entry name" value="cobI_cbiL"/>
    <property type="match status" value="1"/>
</dbReference>
<dbReference type="EMBL" id="CP065662">
    <property type="protein sequence ID" value="QPS01438.1"/>
    <property type="molecule type" value="Genomic_DNA"/>
</dbReference>
<dbReference type="InterPro" id="IPR014776">
    <property type="entry name" value="4pyrrole_Mease_sub2"/>
</dbReference>
<name>A0A0X8FDP7_9LACT</name>
<sequence length="235" mass="26137">MPAKLYGIGVGPGDKGYLTLKAIEKFKAVDIIYVPTGKKGQASLAFSIAEPYIPSHTPVKTYHFPMTKDQEVKTKQWDQVAHAMAQDLDQGKSLAFLTLGDPSTYSTFTYLEERLGQDYPVEVVAGITSYQAMAAALQLPLVIDEESFTVLPATTSTDLIRLSLKSADTIVIMKIKRHLKKILALLDEENLRDQAYIISQATMEEEKVYGDLSDWQGDESISYFSTMIVRKSKEA</sequence>